<evidence type="ECO:0000259" key="1">
    <source>
        <dbReference type="Pfam" id="PF20516"/>
    </source>
</evidence>
<feature type="domain" description="PD-(D/E)XK nuclease-like" evidence="1">
    <location>
        <begin position="18"/>
        <end position="100"/>
    </location>
</feature>
<dbReference type="EMBL" id="KZ678527">
    <property type="protein sequence ID" value="PSR80533.1"/>
    <property type="molecule type" value="Genomic_DNA"/>
</dbReference>
<keyword evidence="3" id="KW-1185">Reference proteome</keyword>
<dbReference type="Proteomes" id="UP000241462">
    <property type="component" value="Unassembled WGS sequence"/>
</dbReference>
<evidence type="ECO:0000313" key="3">
    <source>
        <dbReference type="Proteomes" id="UP000241462"/>
    </source>
</evidence>
<gene>
    <name evidence="2" type="ORF">BD289DRAFT_62515</name>
</gene>
<sequence>MMHWLEDPSASALKLRNAMQIGVWHLAQWRLLESLIGEKKPRPVAPGNHSVSPVILPDFLPALIVRGQEWYFLTITRAGRKTILWQEIHFGTTRDIVGVY</sequence>
<dbReference type="OrthoDB" id="4161186at2759"/>
<dbReference type="AlphaFoldDB" id="A0A2T3A0F0"/>
<dbReference type="InterPro" id="IPR046797">
    <property type="entry name" value="PDDEXK_12"/>
</dbReference>
<proteinExistence type="predicted"/>
<accession>A0A2T3A0F0</accession>
<dbReference type="STRING" id="2025994.A0A2T3A0F0"/>
<name>A0A2T3A0F0_9PEZI</name>
<organism evidence="2 3">
    <name type="scientific">Coniella lustricola</name>
    <dbReference type="NCBI Taxonomy" id="2025994"/>
    <lineage>
        <taxon>Eukaryota</taxon>
        <taxon>Fungi</taxon>
        <taxon>Dikarya</taxon>
        <taxon>Ascomycota</taxon>
        <taxon>Pezizomycotina</taxon>
        <taxon>Sordariomycetes</taxon>
        <taxon>Sordariomycetidae</taxon>
        <taxon>Diaporthales</taxon>
        <taxon>Schizoparmaceae</taxon>
        <taxon>Coniella</taxon>
    </lineage>
</organism>
<reference evidence="2 3" key="1">
    <citation type="journal article" date="2018" name="Mycol. Prog.">
        <title>Coniella lustricola, a new species from submerged detritus.</title>
        <authorList>
            <person name="Raudabaugh D.B."/>
            <person name="Iturriaga T."/>
            <person name="Carver A."/>
            <person name="Mondo S."/>
            <person name="Pangilinan J."/>
            <person name="Lipzen A."/>
            <person name="He G."/>
            <person name="Amirebrahimi M."/>
            <person name="Grigoriev I.V."/>
            <person name="Miller A.N."/>
        </authorList>
    </citation>
    <scope>NUCLEOTIDE SEQUENCE [LARGE SCALE GENOMIC DNA]</scope>
    <source>
        <strain evidence="2 3">B22-T-1</strain>
    </source>
</reference>
<dbReference type="InParanoid" id="A0A2T3A0F0"/>
<protein>
    <recommendedName>
        <fullName evidence="1">PD-(D/E)XK nuclease-like domain-containing protein</fullName>
    </recommendedName>
</protein>
<evidence type="ECO:0000313" key="2">
    <source>
        <dbReference type="EMBL" id="PSR80533.1"/>
    </source>
</evidence>
<dbReference type="Pfam" id="PF20516">
    <property type="entry name" value="PDDEXK_12"/>
    <property type="match status" value="1"/>
</dbReference>